<dbReference type="GO" id="GO:0017064">
    <property type="term" value="F:fatty acid amide hydrolase activity"/>
    <property type="evidence" value="ECO:0007669"/>
    <property type="project" value="TreeGrafter"/>
</dbReference>
<dbReference type="SUPFAM" id="SSF75304">
    <property type="entry name" value="Amidase signature (AS) enzymes"/>
    <property type="match status" value="1"/>
</dbReference>
<dbReference type="InterPro" id="IPR023631">
    <property type="entry name" value="Amidase_dom"/>
</dbReference>
<organism evidence="3 4">
    <name type="scientific">Protopolystoma xenopodis</name>
    <dbReference type="NCBI Taxonomy" id="117903"/>
    <lineage>
        <taxon>Eukaryota</taxon>
        <taxon>Metazoa</taxon>
        <taxon>Spiralia</taxon>
        <taxon>Lophotrochozoa</taxon>
        <taxon>Platyhelminthes</taxon>
        <taxon>Monogenea</taxon>
        <taxon>Polyopisthocotylea</taxon>
        <taxon>Polystomatidea</taxon>
        <taxon>Polystomatidae</taxon>
        <taxon>Protopolystoma</taxon>
    </lineage>
</organism>
<evidence type="ECO:0000259" key="2">
    <source>
        <dbReference type="Pfam" id="PF01425"/>
    </source>
</evidence>
<dbReference type="PANTHER" id="PTHR45847">
    <property type="entry name" value="FATTY ACID AMIDE HYDROLASE"/>
    <property type="match status" value="1"/>
</dbReference>
<dbReference type="EMBL" id="CAAALY010281876">
    <property type="protein sequence ID" value="VEL43485.1"/>
    <property type="molecule type" value="Genomic_DNA"/>
</dbReference>
<evidence type="ECO:0000313" key="4">
    <source>
        <dbReference type="Proteomes" id="UP000784294"/>
    </source>
</evidence>
<name>A0A3S5B1W6_9PLAT</name>
<evidence type="ECO:0000256" key="1">
    <source>
        <dbReference type="SAM" id="Phobius"/>
    </source>
</evidence>
<keyword evidence="4" id="KW-1185">Reference proteome</keyword>
<comment type="caution">
    <text evidence="3">The sequence shown here is derived from an EMBL/GenBank/DDBJ whole genome shotgun (WGS) entry which is preliminary data.</text>
</comment>
<dbReference type="Pfam" id="PF01425">
    <property type="entry name" value="Amidase"/>
    <property type="match status" value="2"/>
</dbReference>
<dbReference type="OrthoDB" id="6428749at2759"/>
<proteinExistence type="predicted"/>
<feature type="transmembrane region" description="Helical" evidence="1">
    <location>
        <begin position="57"/>
        <end position="81"/>
    </location>
</feature>
<feature type="non-terminal residue" evidence="3">
    <location>
        <position position="1"/>
    </location>
</feature>
<protein>
    <recommendedName>
        <fullName evidence="2">Amidase domain-containing protein</fullName>
    </recommendedName>
</protein>
<gene>
    <name evidence="3" type="ORF">PXEA_LOCUS36925</name>
</gene>
<dbReference type="InterPro" id="IPR036928">
    <property type="entry name" value="AS_sf"/>
</dbReference>
<dbReference type="GO" id="GO:0004040">
    <property type="term" value="F:amidase activity"/>
    <property type="evidence" value="ECO:0007669"/>
    <property type="project" value="TreeGrafter"/>
</dbReference>
<dbReference type="Gene3D" id="3.90.1300.10">
    <property type="entry name" value="Amidase signature (AS) domain"/>
    <property type="match status" value="2"/>
</dbReference>
<dbReference type="InterPro" id="IPR052096">
    <property type="entry name" value="Endocannabinoid_amidase"/>
</dbReference>
<sequence length="422" mass="45549">MQPEFSLSIPSHGTSKSALLSVSVGASLRRSRPVCICRRLLPSSSLSPGLRADASRMLITSAAGLLALLGLPLLLFVFLTNRARRQRIQRRLAQKQLELADQQLRIRGRLAGLGISTREAHSAAQTLSAVSLQRRLADGRLTPTGLLYACQAQTVHTQDELALGGLGEFICEAEKWALELEARDTRAAPPLFGLPVSLKECIPVAGHDSPYGLVGQTGRPHGADCVVTRVLKRQGAVPFALTAMPPTGLAMDSCNPVYGRVTNPHSRLHSIPAAFCGIAGLKPTQNRLSTKGLGFPGRDSVFHLKAALGPMARTVDGLVLLMRALLTPDMFRLDRGVVPLPFDEAAFDPPPSFEARRLTIGYYSSFESEACVQAVPAVRRCVDMARQALERRGHRMVQFRVPSPETAHRLSLLALCPDGGEA</sequence>
<keyword evidence="1" id="KW-0472">Membrane</keyword>
<keyword evidence="1" id="KW-0812">Transmembrane</keyword>
<evidence type="ECO:0000313" key="3">
    <source>
        <dbReference type="EMBL" id="VEL43485.1"/>
    </source>
</evidence>
<feature type="domain" description="Amidase" evidence="2">
    <location>
        <begin position="169"/>
        <end position="267"/>
    </location>
</feature>
<dbReference type="AlphaFoldDB" id="A0A3S5B1W6"/>
<dbReference type="PANTHER" id="PTHR45847:SF6">
    <property type="entry name" value="FATTY ACID AMIDE HYDROLASE"/>
    <property type="match status" value="1"/>
</dbReference>
<dbReference type="GO" id="GO:0009062">
    <property type="term" value="P:fatty acid catabolic process"/>
    <property type="evidence" value="ECO:0007669"/>
    <property type="project" value="TreeGrafter"/>
</dbReference>
<keyword evidence="1" id="KW-1133">Transmembrane helix</keyword>
<reference evidence="3" key="1">
    <citation type="submission" date="2018-11" db="EMBL/GenBank/DDBJ databases">
        <authorList>
            <consortium name="Pathogen Informatics"/>
        </authorList>
    </citation>
    <scope>NUCLEOTIDE SEQUENCE</scope>
</reference>
<accession>A0A3S5B1W6</accession>
<dbReference type="Proteomes" id="UP000784294">
    <property type="component" value="Unassembled WGS sequence"/>
</dbReference>
<feature type="domain" description="Amidase" evidence="2">
    <location>
        <begin position="271"/>
        <end position="420"/>
    </location>
</feature>